<name>A0A0N0BRD1_9EURY</name>
<dbReference type="PANTHER" id="PTHR43757:SF2">
    <property type="entry name" value="AMINOMETHYLTRANSFERASE, MITOCHONDRIAL"/>
    <property type="match status" value="1"/>
</dbReference>
<dbReference type="PIRSF" id="PIRSF006487">
    <property type="entry name" value="GcvT"/>
    <property type="match status" value="1"/>
</dbReference>
<dbReference type="EMBL" id="LIST01000003">
    <property type="protein sequence ID" value="KOX96670.1"/>
    <property type="molecule type" value="Genomic_DNA"/>
</dbReference>
<proteinExistence type="predicted"/>
<feature type="domain" description="Aminomethyltransferase C-terminal" evidence="4">
    <location>
        <begin position="304"/>
        <end position="369"/>
    </location>
</feature>
<feature type="domain" description="GCVT N-terminal" evidence="3">
    <location>
        <begin position="7"/>
        <end position="253"/>
    </location>
</feature>
<evidence type="ECO:0000313" key="5">
    <source>
        <dbReference type="EMBL" id="KOX96670.1"/>
    </source>
</evidence>
<sequence length="385" mass="40058">MTLVSGTHDAHGAVYRDRGGREVVDHYGKPVRVGKAVRNVAGVIEMGYGVLAVRGDDRVEFVDNAVSNRVPTADGEGTYALLLDPQGGIETDMYVYNADERLLVFLPPERAESVAADWAENVFIQDVEIDDVSDEFGVFGVHGPKSTEKVASVLGGPGAPEDPLSFVRGSMVDAGVTVIATDAPLGEEGYEIVCAAADAGEVFDTLINRGLNAAPFGYRTWDALATEAGTPLFEHELAGTVPNVLGLRNALDFEKGCYVGQEVVSRVENQGRPSRRLVGLELDGAAEAVAGVDANADPEGIDAALPDPGAAVFDGDEAIGEVTRAAVGPATEVPVALALVAFDAGLGPVTVRVDGEEVSAAAVDLPFVDGSAASARLPTYPDLRA</sequence>
<keyword evidence="1" id="KW-0809">Transit peptide</keyword>
<feature type="binding site" evidence="2">
    <location>
        <position position="191"/>
    </location>
    <ligand>
        <name>substrate</name>
    </ligand>
</feature>
<dbReference type="RefSeq" id="WP_053771840.1">
    <property type="nucleotide sequence ID" value="NZ_LIST01000003.1"/>
</dbReference>
<accession>A0A0N0BRD1</accession>
<dbReference type="NCBIfam" id="TIGR03317">
    <property type="entry name" value="ygfZ_signature"/>
    <property type="match status" value="1"/>
</dbReference>
<dbReference type="InterPro" id="IPR029043">
    <property type="entry name" value="GcvT/YgfZ_C"/>
</dbReference>
<evidence type="ECO:0000313" key="6">
    <source>
        <dbReference type="Proteomes" id="UP000037747"/>
    </source>
</evidence>
<dbReference type="InterPro" id="IPR006222">
    <property type="entry name" value="GCVT_N"/>
</dbReference>
<comment type="caution">
    <text evidence="5">The sequence shown here is derived from an EMBL/GenBank/DDBJ whole genome shotgun (WGS) entry which is preliminary data.</text>
</comment>
<dbReference type="AlphaFoldDB" id="A0A0N0BRD1"/>
<dbReference type="SUPFAM" id="SSF101790">
    <property type="entry name" value="Aminomethyltransferase beta-barrel domain"/>
    <property type="match status" value="1"/>
</dbReference>
<organism evidence="5 6">
    <name type="scientific">Halorubrum tropicale</name>
    <dbReference type="NCBI Taxonomy" id="1765655"/>
    <lineage>
        <taxon>Archaea</taxon>
        <taxon>Methanobacteriati</taxon>
        <taxon>Methanobacteriota</taxon>
        <taxon>Stenosarchaea group</taxon>
        <taxon>Halobacteria</taxon>
        <taxon>Halobacteriales</taxon>
        <taxon>Haloferacaceae</taxon>
        <taxon>Halorubrum</taxon>
    </lineage>
</organism>
<keyword evidence="6" id="KW-1185">Reference proteome</keyword>
<dbReference type="InterPro" id="IPR013977">
    <property type="entry name" value="GcvT_C"/>
</dbReference>
<dbReference type="PATRIC" id="fig|1705389.3.peg.2699"/>
<dbReference type="STRING" id="1765655.AMR74_09570"/>
<evidence type="ECO:0000256" key="2">
    <source>
        <dbReference type="PIRSR" id="PIRSR006487-1"/>
    </source>
</evidence>
<gene>
    <name evidence="5" type="ORF">AMR74_09570</name>
</gene>
<evidence type="ECO:0000256" key="1">
    <source>
        <dbReference type="ARBA" id="ARBA00022946"/>
    </source>
</evidence>
<dbReference type="InterPro" id="IPR017703">
    <property type="entry name" value="YgfZ/GCV_T_CS"/>
</dbReference>
<evidence type="ECO:0000259" key="4">
    <source>
        <dbReference type="Pfam" id="PF08669"/>
    </source>
</evidence>
<dbReference type="Pfam" id="PF01571">
    <property type="entry name" value="GCV_T"/>
    <property type="match status" value="1"/>
</dbReference>
<protein>
    <submittedName>
        <fullName evidence="5">Glycine cleavage system protein T</fullName>
    </submittedName>
</protein>
<dbReference type="Pfam" id="PF08669">
    <property type="entry name" value="GCV_T_C"/>
    <property type="match status" value="1"/>
</dbReference>
<dbReference type="SUPFAM" id="SSF103025">
    <property type="entry name" value="Folate-binding domain"/>
    <property type="match status" value="1"/>
</dbReference>
<dbReference type="Gene3D" id="3.30.1360.120">
    <property type="entry name" value="Probable tRNA modification gtpase trme, domain 1"/>
    <property type="match status" value="1"/>
</dbReference>
<reference evidence="5 6" key="1">
    <citation type="submission" date="2015-08" db="EMBL/GenBank/DDBJ databases">
        <title>Genomes of Isolates from Cabo Rojo, PR.</title>
        <authorList>
            <person name="Sanchez-Nieves R.L."/>
            <person name="Montalvo-Rodriguez R."/>
        </authorList>
    </citation>
    <scope>NUCLEOTIDE SEQUENCE [LARGE SCALE GENOMIC DNA]</scope>
    <source>
        <strain evidence="5 6">5</strain>
    </source>
</reference>
<dbReference type="InterPro" id="IPR028896">
    <property type="entry name" value="GcvT/YgfZ/DmdA"/>
</dbReference>
<dbReference type="InterPro" id="IPR027266">
    <property type="entry name" value="TrmE/GcvT-like"/>
</dbReference>
<evidence type="ECO:0000259" key="3">
    <source>
        <dbReference type="Pfam" id="PF01571"/>
    </source>
</evidence>
<dbReference type="OrthoDB" id="299960at2157"/>
<dbReference type="PANTHER" id="PTHR43757">
    <property type="entry name" value="AMINOMETHYLTRANSFERASE"/>
    <property type="match status" value="1"/>
</dbReference>
<dbReference type="Proteomes" id="UP000037747">
    <property type="component" value="Unassembled WGS sequence"/>
</dbReference>